<accession>A0AAU9T125</accession>
<dbReference type="PANTHER" id="PTHR38390:SF2">
    <property type="entry name" value="OS01G0103900 PROTEIN"/>
    <property type="match status" value="1"/>
</dbReference>
<keyword evidence="6" id="KW-1185">Reference proteome</keyword>
<comment type="similarity">
    <text evidence="1">Belongs to the inositol phosphokinase (IPK) family.</text>
</comment>
<dbReference type="GO" id="GO:0016301">
    <property type="term" value="F:kinase activity"/>
    <property type="evidence" value="ECO:0007669"/>
    <property type="project" value="UniProtKB-KW"/>
</dbReference>
<evidence type="ECO:0000256" key="2">
    <source>
        <dbReference type="ARBA" id="ARBA00022679"/>
    </source>
</evidence>
<dbReference type="Gene3D" id="3.30.470.160">
    <property type="entry name" value="Inositol polyphosphate kinase"/>
    <property type="match status" value="1"/>
</dbReference>
<gene>
    <name evidence="5" type="ORF">TAV2_LOCUS18913</name>
</gene>
<dbReference type="PANTHER" id="PTHR38390">
    <property type="entry name" value="OS01G0103900 PROTEIN"/>
    <property type="match status" value="1"/>
</dbReference>
<keyword evidence="3" id="KW-0418">Kinase</keyword>
<dbReference type="InterPro" id="IPR005522">
    <property type="entry name" value="IPK"/>
</dbReference>
<evidence type="ECO:0000256" key="1">
    <source>
        <dbReference type="ARBA" id="ARBA00007374"/>
    </source>
</evidence>
<protein>
    <submittedName>
        <fullName evidence="5">Uncharacterized protein</fullName>
    </submittedName>
</protein>
<dbReference type="EMBL" id="OU466862">
    <property type="protein sequence ID" value="CAH2073705.1"/>
    <property type="molecule type" value="Genomic_DNA"/>
</dbReference>
<name>A0AAU9T125_THLAR</name>
<evidence type="ECO:0000313" key="6">
    <source>
        <dbReference type="Proteomes" id="UP000836841"/>
    </source>
</evidence>
<feature type="compositionally biased region" description="Low complexity" evidence="4">
    <location>
        <begin position="882"/>
        <end position="894"/>
    </location>
</feature>
<organism evidence="5 6">
    <name type="scientific">Thlaspi arvense</name>
    <name type="common">Field penny-cress</name>
    <dbReference type="NCBI Taxonomy" id="13288"/>
    <lineage>
        <taxon>Eukaryota</taxon>
        <taxon>Viridiplantae</taxon>
        <taxon>Streptophyta</taxon>
        <taxon>Embryophyta</taxon>
        <taxon>Tracheophyta</taxon>
        <taxon>Spermatophyta</taxon>
        <taxon>Magnoliopsida</taxon>
        <taxon>eudicotyledons</taxon>
        <taxon>Gunneridae</taxon>
        <taxon>Pentapetalae</taxon>
        <taxon>rosids</taxon>
        <taxon>malvids</taxon>
        <taxon>Brassicales</taxon>
        <taxon>Brassicaceae</taxon>
        <taxon>Thlaspideae</taxon>
        <taxon>Thlaspi</taxon>
    </lineage>
</organism>
<feature type="region of interest" description="Disordered" evidence="4">
    <location>
        <begin position="808"/>
        <end position="831"/>
    </location>
</feature>
<keyword evidence="2" id="KW-0808">Transferase</keyword>
<evidence type="ECO:0000256" key="3">
    <source>
        <dbReference type="ARBA" id="ARBA00022777"/>
    </source>
</evidence>
<feature type="region of interest" description="Disordered" evidence="4">
    <location>
        <begin position="882"/>
        <end position="912"/>
    </location>
</feature>
<feature type="compositionally biased region" description="Basic residues" evidence="4">
    <location>
        <begin position="902"/>
        <end position="912"/>
    </location>
</feature>
<dbReference type="InterPro" id="IPR038286">
    <property type="entry name" value="IPK_sf"/>
</dbReference>
<feature type="region of interest" description="Disordered" evidence="4">
    <location>
        <begin position="847"/>
        <end position="867"/>
    </location>
</feature>
<dbReference type="SUPFAM" id="SSF56104">
    <property type="entry name" value="SAICAR synthase-like"/>
    <property type="match status" value="1"/>
</dbReference>
<reference evidence="5 6" key="1">
    <citation type="submission" date="2022-03" db="EMBL/GenBank/DDBJ databases">
        <authorList>
            <person name="Nunn A."/>
            <person name="Chopra R."/>
            <person name="Nunn A."/>
            <person name="Contreras Garrido A."/>
        </authorList>
    </citation>
    <scope>NUCLEOTIDE SEQUENCE [LARGE SCALE GENOMIC DNA]</scope>
</reference>
<sequence>MPRLTSYSTKMHLKAPEHQVAGHIAKDGKPGPLVDDKGRFFKPLQGDSRGEIEVKFYESFSSNTEVPDHIRRYFPAYHGTQAVEGSDGAAMIVLENILSKYTKPSVMDVKMGSRTWYPEASEEYIQKCLRKDTGTTTVSSGFRISGFEVFDHKELSFWKPNRKLLNGIKVDGVRLVLRKFVSSNTLSDTSSKPDSAFASRVYGGSNGILTQLLELKTWFENQTFYHFNSCSILMVYDNDSILNGDDDARAQVKLVDFAHSFLNLANLHAISSPADSLTDRIGLCYIVKDRISRFDQLKIAYTPSGNFCLRDFHHAVNSLPLDAFVPEIDESGAISCRDLKLSSVLCDRAIYSWGGRDIMRKVIVLSSFFPEDMDSEAKNTLMAAADKCVSVEFLLLEKRASHVSYTQEKINRFLRCLSDLDNCSFQTCIHDEKSLHGLEKRWLQDLKDDTGESLQAQFVFKRNLVSSVNKIFCNITAAVNQIVDGFSPCRTCRCHGIPLRDSVETTTEKLQCSVTNHDLGKYDVIENSVKVGERTVLFLPSVHSLQKLHPISSQIEFTVIERTNLTSVNEENLIQVYFDVGLILGRPYTVSPSTCHETEASSEEMDQPDLNTQTRNAVFQGLCGALYSMDEGLVCSSNCNLDTMTVVEFHCFYILQPSGNGPMLLRRLAGSEEVLPISSSVSQFAESSIPREIEISVKGALLEIESTDYNPLTHNRGFHQKLNLIVKQSLQFGSLHSNTKDATCELSSAVSDSVIQTAEAFPNIINPSVEEEKLQAIQIIDEEDRATASITKEWEQLIVTEVLMESSSPALTTPKPNINRQFLSPNNKQADTKTSMILERLEAPRKMTGRVGSPSVVAMGSPTSPEVSVLSQKKPLIPFQSSQVSNHQNVSSSQLMKPSFQRLKRKHKRGRTRVNIPSRRDLKFGEKKLTDSSLGMLHSDPFVNASPVRPSEMGHDTPCISFLVDAGAVVMQLNDLVAVCYGHFVHHVLEPVKRPLLSCDPVENPDVDTEVFISWSRGLDEVDIVSVHNEQRVDDNKQVVRVPEGVKAGYLLQWSRKIELIASEPWRSQCEGYSH</sequence>
<proteinExistence type="inferred from homology"/>
<dbReference type="Pfam" id="PF03770">
    <property type="entry name" value="IPK"/>
    <property type="match status" value="1"/>
</dbReference>
<dbReference type="AlphaFoldDB" id="A0AAU9T125"/>
<dbReference type="GO" id="GO:0032958">
    <property type="term" value="P:inositol phosphate biosynthetic process"/>
    <property type="evidence" value="ECO:0007669"/>
    <property type="project" value="InterPro"/>
</dbReference>
<dbReference type="Proteomes" id="UP000836841">
    <property type="component" value="Chromosome 6"/>
</dbReference>
<evidence type="ECO:0000313" key="5">
    <source>
        <dbReference type="EMBL" id="CAH2073705.1"/>
    </source>
</evidence>
<evidence type="ECO:0000256" key="4">
    <source>
        <dbReference type="SAM" id="MobiDB-lite"/>
    </source>
</evidence>